<evidence type="ECO:0000259" key="1">
    <source>
        <dbReference type="Pfam" id="PF26638"/>
    </source>
</evidence>
<feature type="domain" description="DUF8211" evidence="1">
    <location>
        <begin position="13"/>
        <end position="117"/>
    </location>
</feature>
<reference evidence="2 3" key="1">
    <citation type="submission" date="2015-10" db="EMBL/GenBank/DDBJ databases">
        <title>Genome analyses suggest a sexual origin of heterokaryosis in a supposedly ancient asexual fungus.</title>
        <authorList>
            <person name="Ropars J."/>
            <person name="Sedzielewska K."/>
            <person name="Noel J."/>
            <person name="Charron P."/>
            <person name="Farinelli L."/>
            <person name="Marton T."/>
            <person name="Kruger M."/>
            <person name="Pelin A."/>
            <person name="Brachmann A."/>
            <person name="Corradi N."/>
        </authorList>
    </citation>
    <scope>NUCLEOTIDE SEQUENCE [LARGE SCALE GENOMIC DNA]</scope>
    <source>
        <strain evidence="2 3">A4</strain>
    </source>
</reference>
<sequence>MSNNRHAYNKVSHANLLYNRWYLRTTKSIFSQRLGISYTSTYRARDSQHVGHRHMYSKKIHNLQHTPSYNPRTAKKQKMRFERSYRRIFNGMKISVDANDEWSKKLSMARKKNFFISRFPVDQ</sequence>
<dbReference type="EMBL" id="LLXI01002037">
    <property type="protein sequence ID" value="PKY56014.1"/>
    <property type="molecule type" value="Genomic_DNA"/>
</dbReference>
<protein>
    <recommendedName>
        <fullName evidence="1">DUF8211 domain-containing protein</fullName>
    </recommendedName>
</protein>
<keyword evidence="3" id="KW-1185">Reference proteome</keyword>
<comment type="caution">
    <text evidence="2">The sequence shown here is derived from an EMBL/GenBank/DDBJ whole genome shotgun (WGS) entry which is preliminary data.</text>
</comment>
<gene>
    <name evidence="2" type="ORF">RhiirA4_475965</name>
</gene>
<dbReference type="InterPro" id="IPR058524">
    <property type="entry name" value="DUF8211"/>
</dbReference>
<proteinExistence type="predicted"/>
<dbReference type="Proteomes" id="UP000234323">
    <property type="component" value="Unassembled WGS sequence"/>
</dbReference>
<accession>A0A2I1HAV7</accession>
<organism evidence="2 3">
    <name type="scientific">Rhizophagus irregularis</name>
    <dbReference type="NCBI Taxonomy" id="588596"/>
    <lineage>
        <taxon>Eukaryota</taxon>
        <taxon>Fungi</taxon>
        <taxon>Fungi incertae sedis</taxon>
        <taxon>Mucoromycota</taxon>
        <taxon>Glomeromycotina</taxon>
        <taxon>Glomeromycetes</taxon>
        <taxon>Glomerales</taxon>
        <taxon>Glomeraceae</taxon>
        <taxon>Rhizophagus</taxon>
    </lineage>
</organism>
<evidence type="ECO:0000313" key="3">
    <source>
        <dbReference type="Proteomes" id="UP000234323"/>
    </source>
</evidence>
<evidence type="ECO:0000313" key="2">
    <source>
        <dbReference type="EMBL" id="PKY56014.1"/>
    </source>
</evidence>
<name>A0A2I1HAV7_9GLOM</name>
<dbReference type="Pfam" id="PF26638">
    <property type="entry name" value="DUF8211"/>
    <property type="match status" value="1"/>
</dbReference>
<dbReference type="AlphaFoldDB" id="A0A2I1HAV7"/>